<dbReference type="SUPFAM" id="SSF51011">
    <property type="entry name" value="Glycosyl hydrolase domain"/>
    <property type="match status" value="1"/>
</dbReference>
<dbReference type="PANTHER" id="PTHR11452:SF75">
    <property type="entry name" value="ALPHA-GALACTOSIDASE MEL1"/>
    <property type="match status" value="1"/>
</dbReference>
<dbReference type="STRING" id="747676.F4SD42"/>
<dbReference type="RefSeq" id="XP_007419293.1">
    <property type="nucleotide sequence ID" value="XM_007419231.1"/>
</dbReference>
<dbReference type="OrthoDB" id="5795902at2759"/>
<dbReference type="EC" id="3.2.1.22" evidence="3"/>
<keyword evidence="10" id="KW-1185">Reference proteome</keyword>
<dbReference type="KEGG" id="mlr:MELLADRAFT_69996"/>
<proteinExistence type="inferred from homology"/>
<sequence length="430" mass="47632">MPPGAPLPGQLPQPPNQKRPPLGFTSSQYCQWNDYGLKPQVDVLERTGLKDLGFKTFVIACEWNKGMDPEGKLIVDDKQFEGGLTGFGRFLQDKQMKFGLRIDSVCLFVTAGAIQNPDLSKVTNDPYIQMKQSIQRSQKDIFLATGQWGVTDETRLETADTWRVNNPAKEDWQKIRPTINAMVALSHKSDPGHFNDLDAIDWNHRDLSPMEQATQQDALGKSITFRRRYTNDNDVWAGELSDGSMVAMLINWKDEERELTLSLADVELTSANGFDVISGKDLGPSNTTQSKTKRMGKAVLRPVTDKLQAMTYLEPDGVGAVQFVNLEGGDKGGRLLVAIDYINSKLDDFSPSWCPNCLIAKIKVNDAPEVEIEFPITGLTNNIPMSYLVELDGFKPGSDNTLTYTGAHKQAAPDITQISFFSASAPSGYQ</sequence>
<dbReference type="InParanoid" id="F4SD42"/>
<keyword evidence="5 9" id="KW-0378">Hydrolase</keyword>
<feature type="domain" description="Alpha galactosidase C-terminal" evidence="8">
    <location>
        <begin position="231"/>
        <end position="289"/>
    </location>
</feature>
<name>F4SD42_MELLP</name>
<evidence type="ECO:0000259" key="8">
    <source>
        <dbReference type="Pfam" id="PF17801"/>
    </source>
</evidence>
<dbReference type="HOGENOM" id="CLU_013093_3_0_1"/>
<keyword evidence="4" id="KW-0732">Signal</keyword>
<dbReference type="InterPro" id="IPR002241">
    <property type="entry name" value="Glyco_hydro_27"/>
</dbReference>
<dbReference type="InterPro" id="IPR013785">
    <property type="entry name" value="Aldolase_TIM"/>
</dbReference>
<dbReference type="GeneID" id="18931390"/>
<dbReference type="InterPro" id="IPR041233">
    <property type="entry name" value="Melibiase_C"/>
</dbReference>
<keyword evidence="6" id="KW-0326">Glycosidase</keyword>
<evidence type="ECO:0000256" key="6">
    <source>
        <dbReference type="ARBA" id="ARBA00023295"/>
    </source>
</evidence>
<evidence type="ECO:0000256" key="7">
    <source>
        <dbReference type="SAM" id="MobiDB-lite"/>
    </source>
</evidence>
<evidence type="ECO:0000256" key="4">
    <source>
        <dbReference type="ARBA" id="ARBA00022729"/>
    </source>
</evidence>
<dbReference type="Proteomes" id="UP000001072">
    <property type="component" value="Unassembled WGS sequence"/>
</dbReference>
<dbReference type="GO" id="GO:0005975">
    <property type="term" value="P:carbohydrate metabolic process"/>
    <property type="evidence" value="ECO:0007669"/>
    <property type="project" value="InterPro"/>
</dbReference>
<organism evidence="10">
    <name type="scientific">Melampsora larici-populina (strain 98AG31 / pathotype 3-4-7)</name>
    <name type="common">Poplar leaf rust fungus</name>
    <dbReference type="NCBI Taxonomy" id="747676"/>
    <lineage>
        <taxon>Eukaryota</taxon>
        <taxon>Fungi</taxon>
        <taxon>Dikarya</taxon>
        <taxon>Basidiomycota</taxon>
        <taxon>Pucciniomycotina</taxon>
        <taxon>Pucciniomycetes</taxon>
        <taxon>Pucciniales</taxon>
        <taxon>Melampsoraceae</taxon>
        <taxon>Melampsora</taxon>
    </lineage>
</organism>
<dbReference type="Pfam" id="PF17801">
    <property type="entry name" value="Melibiase_C"/>
    <property type="match status" value="1"/>
</dbReference>
<dbReference type="EMBL" id="GL883235">
    <property type="protein sequence ID" value="EGF97435.1"/>
    <property type="molecule type" value="Genomic_DNA"/>
</dbReference>
<dbReference type="Gene3D" id="3.20.20.70">
    <property type="entry name" value="Aldolase class I"/>
    <property type="match status" value="2"/>
</dbReference>
<dbReference type="InterPro" id="IPR017853">
    <property type="entry name" value="GH"/>
</dbReference>
<accession>F4SD42</accession>
<protein>
    <recommendedName>
        <fullName evidence="3">alpha-galactosidase</fullName>
        <ecNumber evidence="3">3.2.1.22</ecNumber>
    </recommendedName>
</protein>
<dbReference type="VEuPathDB" id="FungiDB:MELLADRAFT_69996"/>
<comment type="catalytic activity">
    <reaction evidence="1">
        <text>Hydrolysis of terminal, non-reducing alpha-D-galactose residues in alpha-D-galactosides, including galactose oligosaccharides, galactomannans and galactolipids.</text>
        <dbReference type="EC" id="3.2.1.22"/>
    </reaction>
</comment>
<dbReference type="AlphaFoldDB" id="F4SD42"/>
<dbReference type="PANTHER" id="PTHR11452">
    <property type="entry name" value="ALPHA-GALACTOSIDASE/ALPHA-N-ACETYLGALACTOSAMINIDASE"/>
    <property type="match status" value="1"/>
</dbReference>
<feature type="region of interest" description="Disordered" evidence="7">
    <location>
        <begin position="1"/>
        <end position="23"/>
    </location>
</feature>
<dbReference type="Gene3D" id="2.60.40.1180">
    <property type="entry name" value="Golgi alpha-mannosidase II"/>
    <property type="match status" value="1"/>
</dbReference>
<evidence type="ECO:0000256" key="1">
    <source>
        <dbReference type="ARBA" id="ARBA00001255"/>
    </source>
</evidence>
<dbReference type="SUPFAM" id="SSF51445">
    <property type="entry name" value="(Trans)glycosidases"/>
    <property type="match status" value="1"/>
</dbReference>
<evidence type="ECO:0000256" key="3">
    <source>
        <dbReference type="ARBA" id="ARBA00012755"/>
    </source>
</evidence>
<comment type="similarity">
    <text evidence="2">Belongs to the glycosyl hydrolase 27 family.</text>
</comment>
<evidence type="ECO:0000256" key="5">
    <source>
        <dbReference type="ARBA" id="ARBA00022801"/>
    </source>
</evidence>
<evidence type="ECO:0000313" key="9">
    <source>
        <dbReference type="EMBL" id="EGF97435.1"/>
    </source>
</evidence>
<evidence type="ECO:0000313" key="10">
    <source>
        <dbReference type="Proteomes" id="UP000001072"/>
    </source>
</evidence>
<dbReference type="eggNOG" id="KOG2366">
    <property type="taxonomic scope" value="Eukaryota"/>
</dbReference>
<dbReference type="GO" id="GO:0004557">
    <property type="term" value="F:alpha-galactosidase activity"/>
    <property type="evidence" value="ECO:0007669"/>
    <property type="project" value="UniProtKB-EC"/>
</dbReference>
<reference evidence="10" key="1">
    <citation type="journal article" date="2011" name="Proc. Natl. Acad. Sci. U.S.A.">
        <title>Obligate biotrophy features unraveled by the genomic analysis of rust fungi.</title>
        <authorList>
            <person name="Duplessis S."/>
            <person name="Cuomo C.A."/>
            <person name="Lin Y.-C."/>
            <person name="Aerts A."/>
            <person name="Tisserant E."/>
            <person name="Veneault-Fourrey C."/>
            <person name="Joly D.L."/>
            <person name="Hacquard S."/>
            <person name="Amselem J."/>
            <person name="Cantarel B.L."/>
            <person name="Chiu R."/>
            <person name="Coutinho P.M."/>
            <person name="Feau N."/>
            <person name="Field M."/>
            <person name="Frey P."/>
            <person name="Gelhaye E."/>
            <person name="Goldberg J."/>
            <person name="Grabherr M.G."/>
            <person name="Kodira C.D."/>
            <person name="Kohler A."/>
            <person name="Kuees U."/>
            <person name="Lindquist E.A."/>
            <person name="Lucas S.M."/>
            <person name="Mago R."/>
            <person name="Mauceli E."/>
            <person name="Morin E."/>
            <person name="Murat C."/>
            <person name="Pangilinan J.L."/>
            <person name="Park R."/>
            <person name="Pearson M."/>
            <person name="Quesneville H."/>
            <person name="Rouhier N."/>
            <person name="Sakthikumar S."/>
            <person name="Salamov A.A."/>
            <person name="Schmutz J."/>
            <person name="Selles B."/>
            <person name="Shapiro H."/>
            <person name="Tanguay P."/>
            <person name="Tuskan G.A."/>
            <person name="Henrissat B."/>
            <person name="Van de Peer Y."/>
            <person name="Rouze P."/>
            <person name="Ellis J.G."/>
            <person name="Dodds P.N."/>
            <person name="Schein J.E."/>
            <person name="Zhong S."/>
            <person name="Hamelin R.C."/>
            <person name="Grigoriev I.V."/>
            <person name="Szabo L.J."/>
            <person name="Martin F."/>
        </authorList>
    </citation>
    <scope>NUCLEOTIDE SEQUENCE [LARGE SCALE GENOMIC DNA]</scope>
    <source>
        <strain evidence="10">98AG31 / pathotype 3-4-7</strain>
    </source>
</reference>
<feature type="compositionally biased region" description="Pro residues" evidence="7">
    <location>
        <begin position="1"/>
        <end position="18"/>
    </location>
</feature>
<gene>
    <name evidence="9" type="ORF">MELLADRAFT_69996</name>
</gene>
<evidence type="ECO:0000256" key="2">
    <source>
        <dbReference type="ARBA" id="ARBA00009743"/>
    </source>
</evidence>
<dbReference type="InterPro" id="IPR013780">
    <property type="entry name" value="Glyco_hydro_b"/>
</dbReference>